<dbReference type="GO" id="GO:0008237">
    <property type="term" value="F:metallopeptidase activity"/>
    <property type="evidence" value="ECO:0007669"/>
    <property type="project" value="InterPro"/>
</dbReference>
<feature type="compositionally biased region" description="Polar residues" evidence="1">
    <location>
        <begin position="261"/>
        <end position="276"/>
    </location>
</feature>
<accession>A0A409YLG2</accession>
<dbReference type="InterPro" id="IPR024079">
    <property type="entry name" value="MetalloPept_cat_dom_sf"/>
</dbReference>
<dbReference type="OrthoDB" id="3067737at2759"/>
<reference evidence="2 3" key="1">
    <citation type="journal article" date="2018" name="Evol. Lett.">
        <title>Horizontal gene cluster transfer increased hallucinogenic mushroom diversity.</title>
        <authorList>
            <person name="Reynolds H.T."/>
            <person name="Vijayakumar V."/>
            <person name="Gluck-Thaler E."/>
            <person name="Korotkin H.B."/>
            <person name="Matheny P.B."/>
            <person name="Slot J.C."/>
        </authorList>
    </citation>
    <scope>NUCLEOTIDE SEQUENCE [LARGE SCALE GENOMIC DNA]</scope>
    <source>
        <strain evidence="2 3">2629</strain>
    </source>
</reference>
<dbReference type="AlphaFoldDB" id="A0A409YLG2"/>
<feature type="region of interest" description="Disordered" evidence="1">
    <location>
        <begin position="259"/>
        <end position="283"/>
    </location>
</feature>
<dbReference type="Proteomes" id="UP000284842">
    <property type="component" value="Unassembled WGS sequence"/>
</dbReference>
<evidence type="ECO:0000256" key="1">
    <source>
        <dbReference type="SAM" id="MobiDB-lite"/>
    </source>
</evidence>
<dbReference type="EMBL" id="NHTK01001008">
    <property type="protein sequence ID" value="PPR03909.1"/>
    <property type="molecule type" value="Genomic_DNA"/>
</dbReference>
<comment type="caution">
    <text evidence="2">The sequence shown here is derived from an EMBL/GenBank/DDBJ whole genome shotgun (WGS) entry which is preliminary data.</text>
</comment>
<organism evidence="2 3">
    <name type="scientific">Panaeolus cyanescens</name>
    <dbReference type="NCBI Taxonomy" id="181874"/>
    <lineage>
        <taxon>Eukaryota</taxon>
        <taxon>Fungi</taxon>
        <taxon>Dikarya</taxon>
        <taxon>Basidiomycota</taxon>
        <taxon>Agaricomycotina</taxon>
        <taxon>Agaricomycetes</taxon>
        <taxon>Agaricomycetidae</taxon>
        <taxon>Agaricales</taxon>
        <taxon>Agaricineae</taxon>
        <taxon>Galeropsidaceae</taxon>
        <taxon>Panaeolus</taxon>
    </lineage>
</organism>
<evidence type="ECO:0000313" key="3">
    <source>
        <dbReference type="Proteomes" id="UP000284842"/>
    </source>
</evidence>
<dbReference type="InParanoid" id="A0A409YLG2"/>
<sequence length="311" mass="34946">MRIPRATCSLLWLGYISLVHLGIGFSDVACAPLGVAYTGRAPRGSRHEIVINEVLRHANKQIKLMKTCIDAVQKHHDATQLEKIKAVFGSKPNLKEIECIVDKLVTGTMDVTNYNLFGDGDSDTYYASVSPTSEGGKALRITSEFYDDSMLDSMPWKRALIIIHEASHYFGHTLDFWVWDSSQKNLFPINENLSPELAKHAMEGSWNKEYDMVFKYANHLMYKNAETWGVFGYYLEHGSFPPHNPPFYYPAESPTYHRAPSPQSYTVPVQRTSSPTRDGKGGKHKLMINTIVERSVYLSSPSSASPNTGSM</sequence>
<evidence type="ECO:0008006" key="4">
    <source>
        <dbReference type="Google" id="ProtNLM"/>
    </source>
</evidence>
<dbReference type="STRING" id="181874.A0A409YLG2"/>
<protein>
    <recommendedName>
        <fullName evidence="4">Lysine-specific metallo-endopeptidase domain-containing protein</fullName>
    </recommendedName>
</protein>
<gene>
    <name evidence="2" type="ORF">CVT24_008089</name>
</gene>
<name>A0A409YLG2_9AGAR</name>
<evidence type="ECO:0000313" key="2">
    <source>
        <dbReference type="EMBL" id="PPR03909.1"/>
    </source>
</evidence>
<proteinExistence type="predicted"/>
<keyword evidence="3" id="KW-1185">Reference proteome</keyword>
<dbReference type="Gene3D" id="3.40.390.10">
    <property type="entry name" value="Collagenase (Catalytic Domain)"/>
    <property type="match status" value="1"/>
</dbReference>